<evidence type="ECO:0000256" key="2">
    <source>
        <dbReference type="ARBA" id="ARBA00022692"/>
    </source>
</evidence>
<keyword evidence="3 6" id="KW-1133">Transmembrane helix</keyword>
<reference evidence="8 9" key="1">
    <citation type="journal article" date="2014" name="Proc. Natl. Acad. Sci. U.S.A.">
        <title>Trajectory and genomic determinants of fungal-pathogen speciation and host adaptation.</title>
        <authorList>
            <person name="Hu X."/>
            <person name="Xiao G."/>
            <person name="Zheng P."/>
            <person name="Shang Y."/>
            <person name="Su Y."/>
            <person name="Zhang X."/>
            <person name="Liu X."/>
            <person name="Zhan S."/>
            <person name="St Leger R.J."/>
            <person name="Wang C."/>
        </authorList>
    </citation>
    <scope>NUCLEOTIDE SEQUENCE [LARGE SCALE GENOMIC DNA]</scope>
    <source>
        <strain evidence="8 9">ARSEF 977</strain>
    </source>
</reference>
<keyword evidence="9" id="KW-1185">Reference proteome</keyword>
<feature type="transmembrane region" description="Helical" evidence="6">
    <location>
        <begin position="214"/>
        <end position="233"/>
    </location>
</feature>
<feature type="domain" description="Rhodopsin" evidence="7">
    <location>
        <begin position="35"/>
        <end position="276"/>
    </location>
</feature>
<gene>
    <name evidence="8" type="ORF">MGU_08212</name>
</gene>
<evidence type="ECO:0000256" key="6">
    <source>
        <dbReference type="SAM" id="Phobius"/>
    </source>
</evidence>
<evidence type="ECO:0000256" key="3">
    <source>
        <dbReference type="ARBA" id="ARBA00022989"/>
    </source>
</evidence>
<feature type="transmembrane region" description="Helical" evidence="6">
    <location>
        <begin position="20"/>
        <end position="39"/>
    </location>
</feature>
<evidence type="ECO:0000259" key="7">
    <source>
        <dbReference type="Pfam" id="PF20684"/>
    </source>
</evidence>
<keyword evidence="4 6" id="KW-0472">Membrane</keyword>
<feature type="transmembrane region" description="Helical" evidence="6">
    <location>
        <begin position="93"/>
        <end position="117"/>
    </location>
</feature>
<dbReference type="InterPro" id="IPR052337">
    <property type="entry name" value="SAT4-like"/>
</dbReference>
<dbReference type="Proteomes" id="UP000031192">
    <property type="component" value="Unassembled WGS sequence"/>
</dbReference>
<dbReference type="PANTHER" id="PTHR33048:SF47">
    <property type="entry name" value="INTEGRAL MEMBRANE PROTEIN-RELATED"/>
    <property type="match status" value="1"/>
</dbReference>
<dbReference type="PANTHER" id="PTHR33048">
    <property type="entry name" value="PTH11-LIKE INTEGRAL MEMBRANE PROTEIN (AFU_ORTHOLOGUE AFUA_5G11245)"/>
    <property type="match status" value="1"/>
</dbReference>
<dbReference type="OrthoDB" id="10017208at2759"/>
<dbReference type="GO" id="GO:0016020">
    <property type="term" value="C:membrane"/>
    <property type="evidence" value="ECO:0007669"/>
    <property type="project" value="UniProtKB-SubCell"/>
</dbReference>
<dbReference type="EMBL" id="AZNH01000040">
    <property type="protein sequence ID" value="KID84548.1"/>
    <property type="molecule type" value="Genomic_DNA"/>
</dbReference>
<feature type="transmembrane region" description="Helical" evidence="6">
    <location>
        <begin position="129"/>
        <end position="148"/>
    </location>
</feature>
<feature type="transmembrane region" description="Helical" evidence="6">
    <location>
        <begin position="51"/>
        <end position="73"/>
    </location>
</feature>
<feature type="transmembrane region" description="Helical" evidence="6">
    <location>
        <begin position="181"/>
        <end position="202"/>
    </location>
</feature>
<proteinExistence type="inferred from homology"/>
<evidence type="ECO:0000256" key="4">
    <source>
        <dbReference type="ARBA" id="ARBA00023136"/>
    </source>
</evidence>
<comment type="similarity">
    <text evidence="5">Belongs to the SAT4 family.</text>
</comment>
<protein>
    <recommendedName>
        <fullName evidence="7">Rhodopsin domain-containing protein</fullName>
    </recommendedName>
</protein>
<evidence type="ECO:0000256" key="1">
    <source>
        <dbReference type="ARBA" id="ARBA00004141"/>
    </source>
</evidence>
<dbReference type="InterPro" id="IPR049326">
    <property type="entry name" value="Rhodopsin_dom_fungi"/>
</dbReference>
<name>A0A0B4GPP2_METGA</name>
<evidence type="ECO:0000313" key="9">
    <source>
        <dbReference type="Proteomes" id="UP000031192"/>
    </source>
</evidence>
<dbReference type="AlphaFoldDB" id="A0A0B4GPP2"/>
<comment type="subcellular location">
    <subcellularLocation>
        <location evidence="1">Membrane</location>
        <topology evidence="1">Multi-pass membrane protein</topology>
    </subcellularLocation>
</comment>
<comment type="caution">
    <text evidence="8">The sequence shown here is derived from an EMBL/GenBank/DDBJ whole genome shotgun (WGS) entry which is preliminary data.</text>
</comment>
<sequence length="373" mass="41787">MARDFPESDEAAYWRRVNTAVPLTFAVLATVAYALRVYATLVLARRVRVEDFFMGCAVLLMIGNTASVLLKAFNGIGVPDKDLPHYRQVNFKLGSWLVIKFWSASMIFAKLAIILFLRRVIGVNRTARAALDTLAVLVVIWGASNFFYTTWFCKPVAYYWDRTIEGGWCVDNDLYMIESKIIASTAVAMDVAMLSIPIPTIWHLQIRLRQKIGITFILCIGVVVCVFSLLRAVQFSQFDTANLSTSSILEGLWTVLENYFTVLCGCLPQLGPLFRRSTKEKEMSSGPGSGYLGSYDPSKNIRSWGFQKMSAIETSVCGAHDAPVQARYNSSKEQHNSSELELKGIEVQTTINQEISIGTRSDDEFHIPLDGRR</sequence>
<organism evidence="8 9">
    <name type="scientific">Metarhizium guizhouense (strain ARSEF 977)</name>
    <dbReference type="NCBI Taxonomy" id="1276136"/>
    <lineage>
        <taxon>Eukaryota</taxon>
        <taxon>Fungi</taxon>
        <taxon>Dikarya</taxon>
        <taxon>Ascomycota</taxon>
        <taxon>Pezizomycotina</taxon>
        <taxon>Sordariomycetes</taxon>
        <taxon>Hypocreomycetidae</taxon>
        <taxon>Hypocreales</taxon>
        <taxon>Clavicipitaceae</taxon>
        <taxon>Metarhizium</taxon>
    </lineage>
</organism>
<dbReference type="Pfam" id="PF20684">
    <property type="entry name" value="Fung_rhodopsin"/>
    <property type="match status" value="1"/>
</dbReference>
<accession>A0A0B4GPP2</accession>
<keyword evidence="2 6" id="KW-0812">Transmembrane</keyword>
<evidence type="ECO:0000313" key="8">
    <source>
        <dbReference type="EMBL" id="KID84548.1"/>
    </source>
</evidence>
<evidence type="ECO:0000256" key="5">
    <source>
        <dbReference type="ARBA" id="ARBA00038359"/>
    </source>
</evidence>
<dbReference type="HOGENOM" id="CLU_028200_0_1_1"/>